<dbReference type="Proteomes" id="UP000396862">
    <property type="component" value="Unassembled WGS sequence"/>
</dbReference>
<dbReference type="GO" id="GO:0015562">
    <property type="term" value="F:efflux transmembrane transporter activity"/>
    <property type="evidence" value="ECO:0007669"/>
    <property type="project" value="TreeGrafter"/>
</dbReference>
<keyword evidence="2" id="KW-0175">Coiled coil</keyword>
<dbReference type="EMBL" id="PYGC01000001">
    <property type="protein sequence ID" value="PSK85692.1"/>
    <property type="molecule type" value="Genomic_DNA"/>
</dbReference>
<dbReference type="Gene3D" id="2.40.50.100">
    <property type="match status" value="1"/>
</dbReference>
<dbReference type="PANTHER" id="PTHR30469">
    <property type="entry name" value="MULTIDRUG RESISTANCE PROTEIN MDTA"/>
    <property type="match status" value="1"/>
</dbReference>
<dbReference type="AlphaFoldDB" id="A0A2P8CL38"/>
<evidence type="ECO:0000313" key="8">
    <source>
        <dbReference type="Proteomes" id="UP000396862"/>
    </source>
</evidence>
<name>A0A2P8CL38_9BACT</name>
<dbReference type="GO" id="GO:1990281">
    <property type="term" value="C:efflux pump complex"/>
    <property type="evidence" value="ECO:0007669"/>
    <property type="project" value="TreeGrafter"/>
</dbReference>
<feature type="coiled-coil region" evidence="2">
    <location>
        <begin position="100"/>
        <end position="165"/>
    </location>
</feature>
<evidence type="ECO:0000259" key="3">
    <source>
        <dbReference type="Pfam" id="PF25876"/>
    </source>
</evidence>
<gene>
    <name evidence="6" type="ORF">CLV93_101661</name>
    <name evidence="5" type="ORF">JCM18694_05570</name>
</gene>
<dbReference type="Gene3D" id="6.20.50.140">
    <property type="match status" value="1"/>
</dbReference>
<dbReference type="SUPFAM" id="SSF111369">
    <property type="entry name" value="HlyD-like secretion proteins"/>
    <property type="match status" value="1"/>
</dbReference>
<dbReference type="EMBL" id="BLAU01000001">
    <property type="protein sequence ID" value="GET20311.1"/>
    <property type="molecule type" value="Genomic_DNA"/>
</dbReference>
<dbReference type="RefSeq" id="WP_106540707.1">
    <property type="nucleotide sequence ID" value="NZ_BLAU01000001.1"/>
</dbReference>
<reference evidence="6 7" key="1">
    <citation type="submission" date="2018-03" db="EMBL/GenBank/DDBJ databases">
        <title>Genomic Encyclopedia of Archaeal and Bacterial Type Strains, Phase II (KMG-II): from individual species to whole genera.</title>
        <authorList>
            <person name="Goeker M."/>
        </authorList>
    </citation>
    <scope>NUCLEOTIDE SEQUENCE [LARGE SCALE GENOMIC DNA]</scope>
    <source>
        <strain evidence="6 7">DSM 27267</strain>
    </source>
</reference>
<dbReference type="Gene3D" id="1.10.287.470">
    <property type="entry name" value="Helix hairpin bin"/>
    <property type="match status" value="1"/>
</dbReference>
<comment type="caution">
    <text evidence="6">The sequence shown here is derived from an EMBL/GenBank/DDBJ whole genome shotgun (WGS) entry which is preliminary data.</text>
</comment>
<dbReference type="Gene3D" id="2.40.30.170">
    <property type="match status" value="1"/>
</dbReference>
<dbReference type="NCBIfam" id="TIGR01730">
    <property type="entry name" value="RND_mfp"/>
    <property type="match status" value="1"/>
</dbReference>
<keyword evidence="8" id="KW-1185">Reference proteome</keyword>
<evidence type="ECO:0000313" key="7">
    <source>
        <dbReference type="Proteomes" id="UP000240621"/>
    </source>
</evidence>
<evidence type="ECO:0000256" key="2">
    <source>
        <dbReference type="SAM" id="Coils"/>
    </source>
</evidence>
<comment type="similarity">
    <text evidence="1">Belongs to the membrane fusion protein (MFP) (TC 8.A.1) family.</text>
</comment>
<dbReference type="Pfam" id="PF25917">
    <property type="entry name" value="BSH_RND"/>
    <property type="match status" value="1"/>
</dbReference>
<evidence type="ECO:0000313" key="6">
    <source>
        <dbReference type="EMBL" id="PSK85692.1"/>
    </source>
</evidence>
<feature type="domain" description="Multidrug resistance protein MdtA-like barrel-sandwich hybrid" evidence="4">
    <location>
        <begin position="60"/>
        <end position="202"/>
    </location>
</feature>
<dbReference type="InterPro" id="IPR006143">
    <property type="entry name" value="RND_pump_MFP"/>
</dbReference>
<evidence type="ECO:0000256" key="1">
    <source>
        <dbReference type="ARBA" id="ARBA00009477"/>
    </source>
</evidence>
<dbReference type="Pfam" id="PF25876">
    <property type="entry name" value="HH_MFP_RND"/>
    <property type="match status" value="1"/>
</dbReference>
<feature type="domain" description="Multidrug resistance protein MdtA-like alpha-helical hairpin" evidence="3">
    <location>
        <begin position="100"/>
        <end position="160"/>
    </location>
</feature>
<dbReference type="PANTHER" id="PTHR30469:SF33">
    <property type="entry name" value="SLR1207 PROTEIN"/>
    <property type="match status" value="1"/>
</dbReference>
<organism evidence="6 7">
    <name type="scientific">Prolixibacter denitrificans</name>
    <dbReference type="NCBI Taxonomy" id="1541063"/>
    <lineage>
        <taxon>Bacteria</taxon>
        <taxon>Pseudomonadati</taxon>
        <taxon>Bacteroidota</taxon>
        <taxon>Bacteroidia</taxon>
        <taxon>Marinilabiliales</taxon>
        <taxon>Prolixibacteraceae</taxon>
        <taxon>Prolixibacter</taxon>
    </lineage>
</organism>
<sequence>MKKFFKIFGFVLLGAIFLGTLGFLYQKSQAKPEVFKDETPLITNIIQKTVATGSVVPRKEVEVKPQVSGIIQKLYVQAGDKVKEGDILAKVKIIPDMVNLNAAEARVAKSKISMEDAQLDYDRVSKLFKKQVVSREDYQKSKIAYEGAKAEVEAAENNLDLIRKGVTKSSEKTTNTLIRATITGMVLDVPVKVGNSVIQSNTFNDGTTIATLADMNDMIFDGKVDETEVGKIREGMPIEMTIGAIENEKFDATLEYISPKGEEENGAIQFEIKAKVNLKKDQFIRAGYSANADIVLARRDSVLAVPEGLLQFDNDSAYVEVETQPQQYEKRYVKTGLSDGINIEIKDGITKDDHLKGAKVEPGSQNS</sequence>
<accession>A0A2P8CL38</accession>
<protein>
    <submittedName>
        <fullName evidence="6">HlyD family secretion protein</fullName>
    </submittedName>
    <submittedName>
        <fullName evidence="5">RND transporter MFP subunit</fullName>
    </submittedName>
</protein>
<dbReference type="OrthoDB" id="9809068at2"/>
<evidence type="ECO:0000259" key="4">
    <source>
        <dbReference type="Pfam" id="PF25917"/>
    </source>
</evidence>
<reference evidence="5 8" key="2">
    <citation type="submission" date="2019-10" db="EMBL/GenBank/DDBJ databases">
        <title>Prolixibacter strains distinguished by the presence of nitrate reductase genes were adept at nitrate-dependent anaerobic corrosion of metallic iron and carbon steel.</title>
        <authorList>
            <person name="Iino T."/>
            <person name="Shono N."/>
            <person name="Ito K."/>
            <person name="Nakamura R."/>
            <person name="Sueoka K."/>
            <person name="Harayama S."/>
            <person name="Ohkuma M."/>
        </authorList>
    </citation>
    <scope>NUCLEOTIDE SEQUENCE [LARGE SCALE GENOMIC DNA]</scope>
    <source>
        <strain evidence="5 8">MIC1-1</strain>
    </source>
</reference>
<dbReference type="InterPro" id="IPR058625">
    <property type="entry name" value="MdtA-like_BSH"/>
</dbReference>
<proteinExistence type="inferred from homology"/>
<evidence type="ECO:0000313" key="5">
    <source>
        <dbReference type="EMBL" id="GET20311.1"/>
    </source>
</evidence>
<dbReference type="Proteomes" id="UP000240621">
    <property type="component" value="Unassembled WGS sequence"/>
</dbReference>
<dbReference type="InterPro" id="IPR058624">
    <property type="entry name" value="MdtA-like_HH"/>
</dbReference>